<accession>A0A0C9X0A1</accession>
<organism evidence="2 3">
    <name type="scientific">Laccaria amethystina LaAM-08-1</name>
    <dbReference type="NCBI Taxonomy" id="1095629"/>
    <lineage>
        <taxon>Eukaryota</taxon>
        <taxon>Fungi</taxon>
        <taxon>Dikarya</taxon>
        <taxon>Basidiomycota</taxon>
        <taxon>Agaricomycotina</taxon>
        <taxon>Agaricomycetes</taxon>
        <taxon>Agaricomycetidae</taxon>
        <taxon>Agaricales</taxon>
        <taxon>Agaricineae</taxon>
        <taxon>Hydnangiaceae</taxon>
        <taxon>Laccaria</taxon>
    </lineage>
</organism>
<reference evidence="2 3" key="1">
    <citation type="submission" date="2014-04" db="EMBL/GenBank/DDBJ databases">
        <authorList>
            <consortium name="DOE Joint Genome Institute"/>
            <person name="Kuo A."/>
            <person name="Kohler A."/>
            <person name="Nagy L.G."/>
            <person name="Floudas D."/>
            <person name="Copeland A."/>
            <person name="Barry K.W."/>
            <person name="Cichocki N."/>
            <person name="Veneault-Fourrey C."/>
            <person name="LaButti K."/>
            <person name="Lindquist E.A."/>
            <person name="Lipzen A."/>
            <person name="Lundell T."/>
            <person name="Morin E."/>
            <person name="Murat C."/>
            <person name="Sun H."/>
            <person name="Tunlid A."/>
            <person name="Henrissat B."/>
            <person name="Grigoriev I.V."/>
            <person name="Hibbett D.S."/>
            <person name="Martin F."/>
            <person name="Nordberg H.P."/>
            <person name="Cantor M.N."/>
            <person name="Hua S.X."/>
        </authorList>
    </citation>
    <scope>NUCLEOTIDE SEQUENCE [LARGE SCALE GENOMIC DNA]</scope>
    <source>
        <strain evidence="2 3">LaAM-08-1</strain>
    </source>
</reference>
<feature type="region of interest" description="Disordered" evidence="1">
    <location>
        <begin position="23"/>
        <end position="50"/>
    </location>
</feature>
<name>A0A0C9X0A1_9AGAR</name>
<sequence length="79" mass="8910">METRNLGNERWLTSFFGPKICHPRRHNTLPAPREGEGCPPSSSGGEERRQCRRGFYWPSSPPHGSACGMGRRVLKEEAD</sequence>
<protein>
    <submittedName>
        <fullName evidence="2">Unplaced genomic scaffold K443scaffold_245, whole genome shotgun sequence</fullName>
    </submittedName>
</protein>
<dbReference type="AlphaFoldDB" id="A0A0C9X0A1"/>
<gene>
    <name evidence="2" type="ORF">K443DRAFT_349986</name>
</gene>
<dbReference type="HOGENOM" id="CLU_2606401_0_0_1"/>
<dbReference type="EMBL" id="KN838780">
    <property type="protein sequence ID" value="KIJ94738.1"/>
    <property type="molecule type" value="Genomic_DNA"/>
</dbReference>
<evidence type="ECO:0000256" key="1">
    <source>
        <dbReference type="SAM" id="MobiDB-lite"/>
    </source>
</evidence>
<evidence type="ECO:0000313" key="3">
    <source>
        <dbReference type="Proteomes" id="UP000054477"/>
    </source>
</evidence>
<keyword evidence="3" id="KW-1185">Reference proteome</keyword>
<dbReference type="Proteomes" id="UP000054477">
    <property type="component" value="Unassembled WGS sequence"/>
</dbReference>
<evidence type="ECO:0000313" key="2">
    <source>
        <dbReference type="EMBL" id="KIJ94738.1"/>
    </source>
</evidence>
<reference evidence="3" key="2">
    <citation type="submission" date="2015-01" db="EMBL/GenBank/DDBJ databases">
        <title>Evolutionary Origins and Diversification of the Mycorrhizal Mutualists.</title>
        <authorList>
            <consortium name="DOE Joint Genome Institute"/>
            <consortium name="Mycorrhizal Genomics Consortium"/>
            <person name="Kohler A."/>
            <person name="Kuo A."/>
            <person name="Nagy L.G."/>
            <person name="Floudas D."/>
            <person name="Copeland A."/>
            <person name="Barry K.W."/>
            <person name="Cichocki N."/>
            <person name="Veneault-Fourrey C."/>
            <person name="LaButti K."/>
            <person name="Lindquist E.A."/>
            <person name="Lipzen A."/>
            <person name="Lundell T."/>
            <person name="Morin E."/>
            <person name="Murat C."/>
            <person name="Riley R."/>
            <person name="Ohm R."/>
            <person name="Sun H."/>
            <person name="Tunlid A."/>
            <person name="Henrissat B."/>
            <person name="Grigoriev I.V."/>
            <person name="Hibbett D.S."/>
            <person name="Martin F."/>
        </authorList>
    </citation>
    <scope>NUCLEOTIDE SEQUENCE [LARGE SCALE GENOMIC DNA]</scope>
    <source>
        <strain evidence="3">LaAM-08-1</strain>
    </source>
</reference>
<proteinExistence type="predicted"/>